<evidence type="ECO:0000313" key="3">
    <source>
        <dbReference type="EMBL" id="KAK6362204.1"/>
    </source>
</evidence>
<evidence type="ECO:0000256" key="2">
    <source>
        <dbReference type="SAM" id="Phobius"/>
    </source>
</evidence>
<proteinExistence type="predicted"/>
<keyword evidence="4" id="KW-1185">Reference proteome</keyword>
<keyword evidence="2" id="KW-0812">Transmembrane</keyword>
<dbReference type="Proteomes" id="UP001373714">
    <property type="component" value="Unassembled WGS sequence"/>
</dbReference>
<evidence type="ECO:0000256" key="1">
    <source>
        <dbReference type="SAM" id="MobiDB-lite"/>
    </source>
</evidence>
<comment type="caution">
    <text evidence="3">The sequence shown here is derived from an EMBL/GenBank/DDBJ whole genome shotgun (WGS) entry which is preliminary data.</text>
</comment>
<dbReference type="AlphaFoldDB" id="A0AAV9VLZ8"/>
<feature type="region of interest" description="Disordered" evidence="1">
    <location>
        <begin position="1"/>
        <end position="72"/>
    </location>
</feature>
<dbReference type="EMBL" id="JAVHNS010000002">
    <property type="protein sequence ID" value="KAK6362204.1"/>
    <property type="molecule type" value="Genomic_DNA"/>
</dbReference>
<keyword evidence="2" id="KW-0472">Membrane</keyword>
<accession>A0AAV9VLZ8</accession>
<name>A0AAV9VLZ8_9PEZI</name>
<sequence>MSDAVESSHVDNSGLRPYVKPIKETTDPTITSPATSIDLGVHHTTVPGNPYSRESPSPPFPTGRTETSKTTNAQSTVIGLSVGILVALILTAAVIYYTILKLRRVHKKDEEAAAEAASGYEKEGQGDPDTVSPAPPRYSVEDPVTGVVLPPAYMESRKDYEEPEHDIYTLPLDQYAPEVDKEVPDIKVTRASSVSTVRNMRILV</sequence>
<gene>
    <name evidence="3" type="ORF">TWF730_005900</name>
</gene>
<reference evidence="3 4" key="1">
    <citation type="submission" date="2019-10" db="EMBL/GenBank/DDBJ databases">
        <authorList>
            <person name="Palmer J.M."/>
        </authorList>
    </citation>
    <scope>NUCLEOTIDE SEQUENCE [LARGE SCALE GENOMIC DNA]</scope>
    <source>
        <strain evidence="3 4">TWF730</strain>
    </source>
</reference>
<feature type="region of interest" description="Disordered" evidence="1">
    <location>
        <begin position="116"/>
        <end position="143"/>
    </location>
</feature>
<evidence type="ECO:0000313" key="4">
    <source>
        <dbReference type="Proteomes" id="UP001373714"/>
    </source>
</evidence>
<keyword evidence="2" id="KW-1133">Transmembrane helix</keyword>
<protein>
    <submittedName>
        <fullName evidence="3">Uncharacterized protein</fullName>
    </submittedName>
</protein>
<organism evidence="3 4">
    <name type="scientific">Orbilia blumenaviensis</name>
    <dbReference type="NCBI Taxonomy" id="1796055"/>
    <lineage>
        <taxon>Eukaryota</taxon>
        <taxon>Fungi</taxon>
        <taxon>Dikarya</taxon>
        <taxon>Ascomycota</taxon>
        <taxon>Pezizomycotina</taxon>
        <taxon>Orbiliomycetes</taxon>
        <taxon>Orbiliales</taxon>
        <taxon>Orbiliaceae</taxon>
        <taxon>Orbilia</taxon>
    </lineage>
</organism>
<feature type="transmembrane region" description="Helical" evidence="2">
    <location>
        <begin position="77"/>
        <end position="99"/>
    </location>
</feature>